<keyword evidence="3" id="KW-1185">Reference proteome</keyword>
<dbReference type="InterPro" id="IPR023631">
    <property type="entry name" value="Amidase_dom"/>
</dbReference>
<dbReference type="InterPro" id="IPR036928">
    <property type="entry name" value="AS_sf"/>
</dbReference>
<evidence type="ECO:0000313" key="3">
    <source>
        <dbReference type="Proteomes" id="UP001519328"/>
    </source>
</evidence>
<name>A0ABS4HFU6_9BACI</name>
<feature type="domain" description="Amidase" evidence="1">
    <location>
        <begin position="35"/>
        <end position="461"/>
    </location>
</feature>
<dbReference type="SUPFAM" id="SSF75304">
    <property type="entry name" value="Amidase signature (AS) enzymes"/>
    <property type="match status" value="1"/>
</dbReference>
<sequence length="482" mass="52390">MGTDQSSVLSAQSILNMDASSIARAIKDGEITSNEAVNIYIEHLKKVNPAINAVVEEHYTEALREAQEKDNQNANVTKGPLFGVPISVKEAFNVENMKTTGGLLNRKHLIAREDADVVAKLKEAGAIILGKTNTPALCFCQETDNKLYGRTNNPWDVTRTAGGSSGGEGALLGAGGAAAGVGSDIGGSIRFPSHFKGVVGFKPGKFQVSSIGHFPADTIPLQKRMSGMGPMGKSVRDMELIYDIIANNSATEQSLDDFEIGILSDGLNIPLSQNTKDVVGGIESYLQKSVSVNRSTPPYFENSAQLWQEIMSLDGGKSMEKLAFNTDRSNVLAAYAKEKITRKTKIHPYLSWALIGAKLFKPSSGRIKQIEGIIEQGDREIAAYLNNRLLILPVYHTAAPEHGKLFQEIFSIRKTFLQYMPYIAYANVWGLPSLTIPAGTDENNMPIGIQVVSMNGNEDAIFKLGKIVERKFGGYNRCSRLD</sequence>
<organism evidence="2 3">
    <name type="scientific">Virgibacillus litoralis</name>
    <dbReference type="NCBI Taxonomy" id="578221"/>
    <lineage>
        <taxon>Bacteria</taxon>
        <taxon>Bacillati</taxon>
        <taxon>Bacillota</taxon>
        <taxon>Bacilli</taxon>
        <taxon>Bacillales</taxon>
        <taxon>Bacillaceae</taxon>
        <taxon>Virgibacillus</taxon>
    </lineage>
</organism>
<dbReference type="EMBL" id="JAGGKK010000015">
    <property type="protein sequence ID" value="MBP1949809.1"/>
    <property type="molecule type" value="Genomic_DNA"/>
</dbReference>
<dbReference type="InterPro" id="IPR020556">
    <property type="entry name" value="Amidase_CS"/>
</dbReference>
<dbReference type="PANTHER" id="PTHR43372">
    <property type="entry name" value="FATTY-ACID AMIDE HYDROLASE"/>
    <property type="match status" value="1"/>
</dbReference>
<dbReference type="RefSeq" id="WP_245251694.1">
    <property type="nucleotide sequence ID" value="NZ_JAGGKK010000015.1"/>
</dbReference>
<dbReference type="Gene3D" id="3.90.1300.10">
    <property type="entry name" value="Amidase signature (AS) domain"/>
    <property type="match status" value="1"/>
</dbReference>
<proteinExistence type="predicted"/>
<protein>
    <submittedName>
        <fullName evidence="2">Asp-tRNA(Asn)/Glu-tRNA(Gln) amidotransferase A subunit family amidase</fullName>
    </submittedName>
</protein>
<dbReference type="PROSITE" id="PS00571">
    <property type="entry name" value="AMIDASES"/>
    <property type="match status" value="1"/>
</dbReference>
<accession>A0ABS4HFU6</accession>
<dbReference type="PANTHER" id="PTHR43372:SF4">
    <property type="entry name" value="FATTY-ACID AMIDE HYDROLASE 2"/>
    <property type="match status" value="1"/>
</dbReference>
<reference evidence="2 3" key="1">
    <citation type="submission" date="2021-03" db="EMBL/GenBank/DDBJ databases">
        <title>Genomic Encyclopedia of Type Strains, Phase IV (KMG-IV): sequencing the most valuable type-strain genomes for metagenomic binning, comparative biology and taxonomic classification.</title>
        <authorList>
            <person name="Goeker M."/>
        </authorList>
    </citation>
    <scope>NUCLEOTIDE SEQUENCE [LARGE SCALE GENOMIC DNA]</scope>
    <source>
        <strain evidence="2 3">DSM 21085</strain>
    </source>
</reference>
<comment type="caution">
    <text evidence="2">The sequence shown here is derived from an EMBL/GenBank/DDBJ whole genome shotgun (WGS) entry which is preliminary data.</text>
</comment>
<gene>
    <name evidence="2" type="ORF">J2Z82_002764</name>
</gene>
<evidence type="ECO:0000259" key="1">
    <source>
        <dbReference type="Pfam" id="PF01425"/>
    </source>
</evidence>
<dbReference type="Proteomes" id="UP001519328">
    <property type="component" value="Unassembled WGS sequence"/>
</dbReference>
<dbReference type="Pfam" id="PF01425">
    <property type="entry name" value="Amidase"/>
    <property type="match status" value="1"/>
</dbReference>
<evidence type="ECO:0000313" key="2">
    <source>
        <dbReference type="EMBL" id="MBP1949809.1"/>
    </source>
</evidence>
<dbReference type="InterPro" id="IPR052739">
    <property type="entry name" value="FAAH2"/>
</dbReference>